<dbReference type="WBParaSite" id="GPUH_0002402101-mRNA-1">
    <property type="protein sequence ID" value="GPUH_0002402101-mRNA-1"/>
    <property type="gene ID" value="GPUH_0002402101"/>
</dbReference>
<reference evidence="3" key="1">
    <citation type="submission" date="2016-06" db="UniProtKB">
        <authorList>
            <consortium name="WormBaseParasite"/>
        </authorList>
    </citation>
    <scope>IDENTIFICATION</scope>
</reference>
<dbReference type="Proteomes" id="UP000271098">
    <property type="component" value="Unassembled WGS sequence"/>
</dbReference>
<proteinExistence type="predicted"/>
<name>A0A183ESQ0_9BILA</name>
<organism evidence="3">
    <name type="scientific">Gongylonema pulchrum</name>
    <dbReference type="NCBI Taxonomy" id="637853"/>
    <lineage>
        <taxon>Eukaryota</taxon>
        <taxon>Metazoa</taxon>
        <taxon>Ecdysozoa</taxon>
        <taxon>Nematoda</taxon>
        <taxon>Chromadorea</taxon>
        <taxon>Rhabditida</taxon>
        <taxon>Spirurina</taxon>
        <taxon>Spiruromorpha</taxon>
        <taxon>Spiruroidea</taxon>
        <taxon>Gongylonematidae</taxon>
        <taxon>Gongylonema</taxon>
    </lineage>
</organism>
<sequence length="71" mass="7612">MVPTVTPGLAYAPAMSTLHSFKTDAFTRSSFSPILVEAGSWTSLSSRCDTKQHTQQALLADPVQSTRATVL</sequence>
<dbReference type="EMBL" id="UYRT01099649">
    <property type="protein sequence ID" value="VDN42244.1"/>
    <property type="molecule type" value="Genomic_DNA"/>
</dbReference>
<accession>A0A183ESQ0</accession>
<evidence type="ECO:0000313" key="3">
    <source>
        <dbReference type="WBParaSite" id="GPUH_0002402101-mRNA-1"/>
    </source>
</evidence>
<reference evidence="1 2" key="2">
    <citation type="submission" date="2018-11" db="EMBL/GenBank/DDBJ databases">
        <authorList>
            <consortium name="Pathogen Informatics"/>
        </authorList>
    </citation>
    <scope>NUCLEOTIDE SEQUENCE [LARGE SCALE GENOMIC DNA]</scope>
</reference>
<evidence type="ECO:0000313" key="1">
    <source>
        <dbReference type="EMBL" id="VDN42244.1"/>
    </source>
</evidence>
<gene>
    <name evidence="1" type="ORF">GPUH_LOCUS23991</name>
</gene>
<evidence type="ECO:0000313" key="2">
    <source>
        <dbReference type="Proteomes" id="UP000271098"/>
    </source>
</evidence>
<protein>
    <submittedName>
        <fullName evidence="1 3">Uncharacterized protein</fullName>
    </submittedName>
</protein>
<keyword evidence="2" id="KW-1185">Reference proteome</keyword>
<dbReference type="AlphaFoldDB" id="A0A183ESQ0"/>